<dbReference type="Pfam" id="PF04828">
    <property type="entry name" value="GFA"/>
    <property type="match status" value="1"/>
</dbReference>
<dbReference type="Proteomes" id="UP000037425">
    <property type="component" value="Unassembled WGS sequence"/>
</dbReference>
<dbReference type="PROSITE" id="PS51891">
    <property type="entry name" value="CENP_V_GFA"/>
    <property type="match status" value="1"/>
</dbReference>
<dbReference type="AlphaFoldDB" id="A0A0L8BKP9"/>
<evidence type="ECO:0000313" key="6">
    <source>
        <dbReference type="EMBL" id="KOF15138.1"/>
    </source>
</evidence>
<dbReference type="PANTHER" id="PTHR33337:SF40">
    <property type="entry name" value="CENP-V_GFA DOMAIN-CONTAINING PROTEIN-RELATED"/>
    <property type="match status" value="1"/>
</dbReference>
<dbReference type="GO" id="GO:0046872">
    <property type="term" value="F:metal ion binding"/>
    <property type="evidence" value="ECO:0007669"/>
    <property type="project" value="UniProtKB-KW"/>
</dbReference>
<evidence type="ECO:0000256" key="2">
    <source>
        <dbReference type="ARBA" id="ARBA00022723"/>
    </source>
</evidence>
<evidence type="ECO:0000256" key="3">
    <source>
        <dbReference type="ARBA" id="ARBA00022833"/>
    </source>
</evidence>
<keyword evidence="2" id="KW-0479">Metal-binding</keyword>
<feature type="domain" description="CENP-V/GFA" evidence="5">
    <location>
        <begin position="3"/>
        <end position="122"/>
    </location>
</feature>
<dbReference type="InterPro" id="IPR011057">
    <property type="entry name" value="Mss4-like_sf"/>
</dbReference>
<evidence type="ECO:0000256" key="1">
    <source>
        <dbReference type="ARBA" id="ARBA00005495"/>
    </source>
</evidence>
<organism evidence="6 7">
    <name type="scientific">Ensifer adhaerens</name>
    <name type="common">Sinorhizobium morelense</name>
    <dbReference type="NCBI Taxonomy" id="106592"/>
    <lineage>
        <taxon>Bacteria</taxon>
        <taxon>Pseudomonadati</taxon>
        <taxon>Pseudomonadota</taxon>
        <taxon>Alphaproteobacteria</taxon>
        <taxon>Hyphomicrobiales</taxon>
        <taxon>Rhizobiaceae</taxon>
        <taxon>Sinorhizobium/Ensifer group</taxon>
        <taxon>Ensifer</taxon>
    </lineage>
</organism>
<comment type="similarity">
    <text evidence="1">Belongs to the Gfa family.</text>
</comment>
<protein>
    <submittedName>
        <fullName evidence="6">Aldehyde-activating protein</fullName>
    </submittedName>
</protein>
<dbReference type="PATRIC" id="fig|106592.7.peg.3780"/>
<keyword evidence="3" id="KW-0862">Zinc</keyword>
<proteinExistence type="inferred from homology"/>
<keyword evidence="4" id="KW-0456">Lyase</keyword>
<dbReference type="SUPFAM" id="SSF51316">
    <property type="entry name" value="Mss4-like"/>
    <property type="match status" value="1"/>
</dbReference>
<reference evidence="7" key="1">
    <citation type="submission" date="2015-07" db="EMBL/GenBank/DDBJ databases">
        <title>Whole genome sequence of an Ensifer adhaerens strain isolated from a cave pool in the Wind Cave National Park.</title>
        <authorList>
            <person name="Eng W.W.H."/>
            <person name="Gan H.M."/>
            <person name="Barton H.A."/>
            <person name="Savka M.A."/>
        </authorList>
    </citation>
    <scope>NUCLEOTIDE SEQUENCE [LARGE SCALE GENOMIC DNA]</scope>
    <source>
        <strain evidence="7">SD006</strain>
    </source>
</reference>
<dbReference type="RefSeq" id="WP_053251536.1">
    <property type="nucleotide sequence ID" value="NZ_LGAP01000022.1"/>
</dbReference>
<name>A0A0L8BKP9_ENSAD</name>
<evidence type="ECO:0000256" key="4">
    <source>
        <dbReference type="ARBA" id="ARBA00023239"/>
    </source>
</evidence>
<evidence type="ECO:0000259" key="5">
    <source>
        <dbReference type="PROSITE" id="PS51891"/>
    </source>
</evidence>
<accession>A0A0L8BKP9</accession>
<dbReference type="GO" id="GO:0016846">
    <property type="term" value="F:carbon-sulfur lyase activity"/>
    <property type="evidence" value="ECO:0007669"/>
    <property type="project" value="InterPro"/>
</dbReference>
<evidence type="ECO:0000313" key="7">
    <source>
        <dbReference type="Proteomes" id="UP000037425"/>
    </source>
</evidence>
<dbReference type="InterPro" id="IPR006913">
    <property type="entry name" value="CENP-V/GFA"/>
</dbReference>
<gene>
    <name evidence="6" type="ORF">AC244_25160</name>
</gene>
<dbReference type="EMBL" id="LGAP01000022">
    <property type="protein sequence ID" value="KOF15138.1"/>
    <property type="molecule type" value="Genomic_DNA"/>
</dbReference>
<dbReference type="Gene3D" id="3.90.1590.10">
    <property type="entry name" value="glutathione-dependent formaldehyde- activating enzyme (gfa)"/>
    <property type="match status" value="1"/>
</dbReference>
<dbReference type="PANTHER" id="PTHR33337">
    <property type="entry name" value="GFA DOMAIN-CONTAINING PROTEIN"/>
    <property type="match status" value="1"/>
</dbReference>
<sequence>MRIDGQCHCGFVTYEADIDPDDVSVCHCTDCQRLTGSAYRVTAGTARENFRLTGGEPKLYIKTAENGRKRLQFFCPNCGSPIYTTGTDEDAEEVGIRLGTINQRRELAPKSQIWRSSALPWIGDVGALPGHDRD</sequence>
<dbReference type="OrthoDB" id="9807246at2"/>
<comment type="caution">
    <text evidence="6">The sequence shown here is derived from an EMBL/GenBank/DDBJ whole genome shotgun (WGS) entry which is preliminary data.</text>
</comment>